<evidence type="ECO:0000256" key="2">
    <source>
        <dbReference type="ARBA" id="ARBA00006810"/>
    </source>
</evidence>
<dbReference type="NCBIfam" id="NF004486">
    <property type="entry name" value="PRK05815.3-4"/>
    <property type="match status" value="1"/>
</dbReference>
<evidence type="ECO:0000256" key="9">
    <source>
        <dbReference type="ARBA" id="ARBA00023136"/>
    </source>
</evidence>
<protein>
    <recommendedName>
        <fullName evidence="11">ATP synthase subunit a</fullName>
    </recommendedName>
    <alternativeName>
        <fullName evidence="11">ATP synthase F0 sector subunit a</fullName>
    </alternativeName>
    <alternativeName>
        <fullName evidence="11">F-ATPase subunit 6</fullName>
    </alternativeName>
</protein>
<evidence type="ECO:0000256" key="11">
    <source>
        <dbReference type="HAMAP-Rule" id="MF_01393"/>
    </source>
</evidence>
<name>A0ABR7HVN2_9FIRM</name>
<accession>A0ABR7HVN2</accession>
<keyword evidence="3 11" id="KW-0813">Transport</keyword>
<evidence type="ECO:0000313" key="12">
    <source>
        <dbReference type="EMBL" id="MBC5731577.1"/>
    </source>
</evidence>
<dbReference type="PANTHER" id="PTHR42823:SF3">
    <property type="entry name" value="ATP SYNTHASE SUBUNIT A, CHLOROPLASTIC"/>
    <property type="match status" value="1"/>
</dbReference>
<evidence type="ECO:0000256" key="10">
    <source>
        <dbReference type="ARBA" id="ARBA00023310"/>
    </source>
</evidence>
<evidence type="ECO:0000256" key="1">
    <source>
        <dbReference type="ARBA" id="ARBA00004141"/>
    </source>
</evidence>
<sequence>MCLDGFKEALVEELGNRIAFTIPVLGGIPVAESVVVTWIVMAALIVCALVLTRNLRVQNPGKGQIALEGAVQFLNGFVKTNLGTHWRPFAPYLGTVALYIGVSNLIGIVGLTPPTKDISVTAALALMSMVLIYGAQFRYRGLLGGLRQFAEPMPLLIPINLMEVAIRPLALCMRLFGNILGAFIIMEMIKLLVPVVLPAVFSLYFDLFDGLIQTVVFVFLTTLFTGEGIKEEEA</sequence>
<keyword evidence="6 11" id="KW-0375">Hydrogen ion transport</keyword>
<keyword evidence="5 11" id="KW-0812">Transmembrane</keyword>
<feature type="transmembrane region" description="Helical" evidence="11">
    <location>
        <begin position="35"/>
        <end position="52"/>
    </location>
</feature>
<feature type="transmembrane region" description="Helical" evidence="11">
    <location>
        <begin position="175"/>
        <end position="205"/>
    </location>
</feature>
<gene>
    <name evidence="11" type="primary">atpB</name>
    <name evidence="12" type="ORF">H8S34_12180</name>
</gene>
<reference evidence="12 13" key="1">
    <citation type="submission" date="2020-08" db="EMBL/GenBank/DDBJ databases">
        <title>Genome public.</title>
        <authorList>
            <person name="Liu C."/>
            <person name="Sun Q."/>
        </authorList>
    </citation>
    <scope>NUCLEOTIDE SEQUENCE [LARGE SCALE GENOMIC DNA]</scope>
    <source>
        <strain evidence="12 13">New-38</strain>
    </source>
</reference>
<dbReference type="Pfam" id="PF00119">
    <property type="entry name" value="ATP-synt_A"/>
    <property type="match status" value="1"/>
</dbReference>
<dbReference type="InterPro" id="IPR000568">
    <property type="entry name" value="ATP_synth_F0_asu"/>
</dbReference>
<comment type="similarity">
    <text evidence="2 11">Belongs to the ATPase A chain family.</text>
</comment>
<keyword evidence="8 11" id="KW-0406">Ion transport</keyword>
<evidence type="ECO:0000256" key="3">
    <source>
        <dbReference type="ARBA" id="ARBA00022448"/>
    </source>
</evidence>
<keyword evidence="13" id="KW-1185">Reference proteome</keyword>
<feature type="transmembrane region" description="Helical" evidence="11">
    <location>
        <begin position="89"/>
        <end position="112"/>
    </location>
</feature>
<dbReference type="SUPFAM" id="SSF81336">
    <property type="entry name" value="F1F0 ATP synthase subunit A"/>
    <property type="match status" value="1"/>
</dbReference>
<evidence type="ECO:0000256" key="4">
    <source>
        <dbReference type="ARBA" id="ARBA00022547"/>
    </source>
</evidence>
<evidence type="ECO:0000256" key="5">
    <source>
        <dbReference type="ARBA" id="ARBA00022692"/>
    </source>
</evidence>
<feature type="transmembrane region" description="Helical" evidence="11">
    <location>
        <begin position="211"/>
        <end position="229"/>
    </location>
</feature>
<evidence type="ECO:0000313" key="13">
    <source>
        <dbReference type="Proteomes" id="UP000660021"/>
    </source>
</evidence>
<dbReference type="Gene3D" id="1.20.120.220">
    <property type="entry name" value="ATP synthase, F0 complex, subunit A"/>
    <property type="match status" value="1"/>
</dbReference>
<dbReference type="HAMAP" id="MF_01393">
    <property type="entry name" value="ATP_synth_a_bact"/>
    <property type="match status" value="1"/>
</dbReference>
<proteinExistence type="inferred from homology"/>
<evidence type="ECO:0000256" key="7">
    <source>
        <dbReference type="ARBA" id="ARBA00022989"/>
    </source>
</evidence>
<dbReference type="PRINTS" id="PR00123">
    <property type="entry name" value="ATPASEA"/>
</dbReference>
<comment type="caution">
    <text evidence="12">The sequence shown here is derived from an EMBL/GenBank/DDBJ whole genome shotgun (WGS) entry which is preliminary data.</text>
</comment>
<dbReference type="RefSeq" id="WP_101691584.1">
    <property type="nucleotide sequence ID" value="NZ_JACOPR010000008.1"/>
</dbReference>
<dbReference type="InterPro" id="IPR035908">
    <property type="entry name" value="F0_ATP_A_sf"/>
</dbReference>
<keyword evidence="11" id="KW-1003">Cell membrane</keyword>
<dbReference type="EMBL" id="JACOPR010000008">
    <property type="protein sequence ID" value="MBC5731577.1"/>
    <property type="molecule type" value="Genomic_DNA"/>
</dbReference>
<dbReference type="PANTHER" id="PTHR42823">
    <property type="entry name" value="ATP SYNTHASE SUBUNIT A, CHLOROPLASTIC"/>
    <property type="match status" value="1"/>
</dbReference>
<evidence type="ECO:0000256" key="6">
    <source>
        <dbReference type="ARBA" id="ARBA00022781"/>
    </source>
</evidence>
<keyword evidence="10 11" id="KW-0066">ATP synthesis</keyword>
<organism evidence="12 13">
    <name type="scientific">Pseudoflavonifractor hominis</name>
    <dbReference type="NCBI Taxonomy" id="2763059"/>
    <lineage>
        <taxon>Bacteria</taxon>
        <taxon>Bacillati</taxon>
        <taxon>Bacillota</taxon>
        <taxon>Clostridia</taxon>
        <taxon>Eubacteriales</taxon>
        <taxon>Oscillospiraceae</taxon>
        <taxon>Pseudoflavonifractor</taxon>
    </lineage>
</organism>
<comment type="subcellular location">
    <subcellularLocation>
        <location evidence="11">Cell membrane</location>
        <topology evidence="11">Multi-pass membrane protein</topology>
    </subcellularLocation>
    <subcellularLocation>
        <location evidence="1">Membrane</location>
        <topology evidence="1">Multi-pass membrane protein</topology>
    </subcellularLocation>
</comment>
<keyword evidence="7 11" id="KW-1133">Transmembrane helix</keyword>
<feature type="transmembrane region" description="Helical" evidence="11">
    <location>
        <begin position="118"/>
        <end position="137"/>
    </location>
</feature>
<comment type="function">
    <text evidence="11">Key component of the proton channel; it plays a direct role in the translocation of protons across the membrane.</text>
</comment>
<dbReference type="Proteomes" id="UP000660021">
    <property type="component" value="Unassembled WGS sequence"/>
</dbReference>
<keyword evidence="4 11" id="KW-0138">CF(0)</keyword>
<evidence type="ECO:0000256" key="8">
    <source>
        <dbReference type="ARBA" id="ARBA00023065"/>
    </source>
</evidence>
<keyword evidence="9 11" id="KW-0472">Membrane</keyword>
<dbReference type="CDD" id="cd00310">
    <property type="entry name" value="ATP-synt_Fo_a_6"/>
    <property type="match status" value="1"/>
</dbReference>
<dbReference type="InterPro" id="IPR045082">
    <property type="entry name" value="ATP_syn_F0_a_bact/chloroplast"/>
</dbReference>